<sequence>MRCYRIFLSISLLILLPFLVKGEEWPCTIAIKNGNIVIYQPEPQSFKNNLLSAIAAVSINLQGKDPVFGAIWINAMMSTDRDSRMVTLESLTIGQVKFPDGVDTSRMDEFKHLLETELPKHNYEVALDKLLAELDPSGNYSADTYKNDPPKIIFEENTSLLVFIDGDPKFERDEKLGLDKLVNSPYFMVNWKKKHYLYVGGRWFQSSSVTSGWTYDNHPPKPVSKIEHELNTGGNKISPIPLDSLPKIVVSLVPAELIQSSGKPSFAPVTVANLLYMSNSNDNIFMDIASQDYYVLLSGRWYKSKELHGNWVYVDPGSLPRSFAQIPEGSAKDIVLASVPGTEAAKEAVLDAQVPQTAKVERDKASTSVSYNGEPKFVSIDGTDLSYAVNTASTVLKEGGSFYAVDDGVWFVSNSAKGPWQVATSRPTDVDKIPPSVPVYNTKYVYIYDVTPSVVYMGYTPGYTGCYIAGPTVVFGTGYPYSPWYGGAYYPRPVTWGFGMSYNPWTGWSMGFGVSVGFFHFGFGYNFGGGWWGPPVYRPPFCYPYSHVYGPRPVVVNNVRINNFNNNVLNNRSGNIYNNRNDVISRNNRVGPGRNTGVVNRADRQGISNRAGQGIRDDIHVDQRGNIYKRTENGQWQQRQNNQWNAPGGNMNRQQLDRQFNERQRGRQQAQNFQRFQGNRGGMNRGGGFRRR</sequence>
<evidence type="ECO:0000313" key="2">
    <source>
        <dbReference type="Proteomes" id="UP000220133"/>
    </source>
</evidence>
<dbReference type="EMBL" id="CP023777">
    <property type="protein sequence ID" value="ATL49077.1"/>
    <property type="molecule type" value="Genomic_DNA"/>
</dbReference>
<dbReference type="Proteomes" id="UP000220133">
    <property type="component" value="Chromosome"/>
</dbReference>
<evidence type="ECO:0000313" key="1">
    <source>
        <dbReference type="EMBL" id="ATL49077.1"/>
    </source>
</evidence>
<accession>A0A291QYS1</accession>
<dbReference type="AlphaFoldDB" id="A0A291QYS1"/>
<proteinExistence type="predicted"/>
<dbReference type="OrthoDB" id="617622at2"/>
<name>A0A291QYS1_9BACT</name>
<dbReference type="KEGG" id="cbae:COR50_18930"/>
<keyword evidence="2" id="KW-1185">Reference proteome</keyword>
<evidence type="ECO:0008006" key="3">
    <source>
        <dbReference type="Google" id="ProtNLM"/>
    </source>
</evidence>
<gene>
    <name evidence="1" type="ORF">COR50_18930</name>
</gene>
<protein>
    <recommendedName>
        <fullName evidence="3">Carbohydrate-binding family V/XII</fullName>
    </recommendedName>
</protein>
<dbReference type="RefSeq" id="WP_098195445.1">
    <property type="nucleotide sequence ID" value="NZ_CP023777.1"/>
</dbReference>
<organism evidence="1 2">
    <name type="scientific">Chitinophaga caeni</name>
    <dbReference type="NCBI Taxonomy" id="2029983"/>
    <lineage>
        <taxon>Bacteria</taxon>
        <taxon>Pseudomonadati</taxon>
        <taxon>Bacteroidota</taxon>
        <taxon>Chitinophagia</taxon>
        <taxon>Chitinophagales</taxon>
        <taxon>Chitinophagaceae</taxon>
        <taxon>Chitinophaga</taxon>
    </lineage>
</organism>
<reference evidence="1 2" key="1">
    <citation type="submission" date="2017-10" db="EMBL/GenBank/DDBJ databases">
        <title>Paenichitinophaga pekingensis gen. nov., sp. nov., isolated from activated sludge.</title>
        <authorList>
            <person name="Jin D."/>
            <person name="Kong X."/>
            <person name="Deng Y."/>
            <person name="Bai Z."/>
        </authorList>
    </citation>
    <scope>NUCLEOTIDE SEQUENCE [LARGE SCALE GENOMIC DNA]</scope>
    <source>
        <strain evidence="1 2">13</strain>
    </source>
</reference>